<dbReference type="SUPFAM" id="SSF47874">
    <property type="entry name" value="Annexin"/>
    <property type="match status" value="1"/>
</dbReference>
<dbReference type="InterPro" id="IPR018502">
    <property type="entry name" value="Annexin_repeat"/>
</dbReference>
<keyword evidence="2" id="KW-0597">Phosphoprotein</keyword>
<keyword evidence="4 9" id="KW-0677">Repeat</keyword>
<dbReference type="GO" id="GO:0001786">
    <property type="term" value="F:phosphatidylserine binding"/>
    <property type="evidence" value="ECO:0007669"/>
    <property type="project" value="TreeGrafter"/>
</dbReference>
<dbReference type="InterPro" id="IPR037104">
    <property type="entry name" value="Annexin_sf"/>
</dbReference>
<dbReference type="GO" id="GO:0012506">
    <property type="term" value="C:vesicle membrane"/>
    <property type="evidence" value="ECO:0007669"/>
    <property type="project" value="TreeGrafter"/>
</dbReference>
<dbReference type="GO" id="GO:0005634">
    <property type="term" value="C:nucleus"/>
    <property type="evidence" value="ECO:0007669"/>
    <property type="project" value="TreeGrafter"/>
</dbReference>
<dbReference type="PANTHER" id="PTHR10502:SF133">
    <property type="entry name" value="ANNEXIN A8-RELATED"/>
    <property type="match status" value="1"/>
</dbReference>
<feature type="binding site" evidence="8">
    <location>
        <position position="312"/>
    </location>
    <ligand>
        <name>Ca(2+)</name>
        <dbReference type="ChEBI" id="CHEBI:29108"/>
    </ligand>
</feature>
<feature type="binding site" evidence="8">
    <location>
        <position position="308"/>
    </location>
    <ligand>
        <name>Ca(2+)</name>
        <dbReference type="ChEBI" id="CHEBI:29108"/>
    </ligand>
</feature>
<accession>H3B469</accession>
<comment type="domain">
    <text evidence="9">A pair of annexin repeats may form one binding site for calcium and phospholipid.</text>
</comment>
<evidence type="ECO:0000256" key="1">
    <source>
        <dbReference type="ARBA" id="ARBA00007831"/>
    </source>
</evidence>
<dbReference type="Bgee" id="ENSLACG00000014701">
    <property type="expression patterns" value="Expressed in pelvic fin and 5 other cell types or tissues"/>
</dbReference>
<dbReference type="Gene3D" id="1.10.220.10">
    <property type="entry name" value="Annexin"/>
    <property type="match status" value="4"/>
</dbReference>
<evidence type="ECO:0000256" key="4">
    <source>
        <dbReference type="ARBA" id="ARBA00022737"/>
    </source>
</evidence>
<dbReference type="InParanoid" id="H3B469"/>
<keyword evidence="6 9" id="KW-0041">Annexin</keyword>
<dbReference type="PROSITE" id="PS00223">
    <property type="entry name" value="ANNEXIN_1"/>
    <property type="match status" value="3"/>
</dbReference>
<evidence type="ECO:0000256" key="6">
    <source>
        <dbReference type="ARBA" id="ARBA00023216"/>
    </source>
</evidence>
<evidence type="ECO:0000256" key="2">
    <source>
        <dbReference type="ARBA" id="ARBA00022553"/>
    </source>
</evidence>
<dbReference type="InterPro" id="IPR009115">
    <property type="entry name" value="ANX8"/>
</dbReference>
<evidence type="ECO:0000256" key="5">
    <source>
        <dbReference type="ARBA" id="ARBA00022837"/>
    </source>
</evidence>
<dbReference type="FunFam" id="1.10.220.10:FF:000005">
    <property type="entry name" value="Annexin"/>
    <property type="match status" value="1"/>
</dbReference>
<protein>
    <recommendedName>
        <fullName evidence="9">Annexin</fullName>
    </recommendedName>
</protein>
<evidence type="ECO:0000256" key="7">
    <source>
        <dbReference type="ARBA" id="ARBA00023302"/>
    </source>
</evidence>
<proteinExistence type="inferred from homology"/>
<dbReference type="eggNOG" id="KOG0819">
    <property type="taxonomic scope" value="Eukaryota"/>
</dbReference>
<dbReference type="GO" id="GO:0005886">
    <property type="term" value="C:plasma membrane"/>
    <property type="evidence" value="ECO:0007669"/>
    <property type="project" value="TreeGrafter"/>
</dbReference>
<sequence length="369" mass="41945">MSWWKGYAGESRGTVKNFPGFDPDKDAEVLYEAMDGFGKSAFLMSYRATAFYFKPVRLFSSWTIALNKWLKQFHLCYFLSGTDESAITNVLTRRSNAQRQRIAQAYKDNYGQDLIEDLKSEISGGFAMLIDALMCPPVKYDVQEIHYALTGAGTSEDILIEILASRSGDHLHQLVKTYEEEYEVTLEEEIRADTSGYFEKVLVSLLQGNRDHPHLVDEDLVHEDAQTLFDAGEKITGTNETKFITILCTRSVPHLWRVFQEYKKLGDKDLEEAIQSEMTGTLEDTILAIVKCTKCAPTYFAERLYNAMSGGGTEERTLTRIMVTRSEIDMKDIIIKFKQKYEQSLASMIESDTSGDFERTLLKLCGKDG</sequence>
<comment type="similarity">
    <text evidence="1 9">Belongs to the annexin family.</text>
</comment>
<dbReference type="OMA" id="LTHRSCE"/>
<keyword evidence="3 8" id="KW-0479">Metal-binding</keyword>
<dbReference type="InterPro" id="IPR018252">
    <property type="entry name" value="Annexin_repeat_CS"/>
</dbReference>
<keyword evidence="7 9" id="KW-0111">Calcium/phospholipid-binding</keyword>
<dbReference type="GO" id="GO:0005544">
    <property type="term" value="F:calcium-dependent phospholipid binding"/>
    <property type="evidence" value="ECO:0007669"/>
    <property type="project" value="UniProtKB-KW"/>
</dbReference>
<dbReference type="Pfam" id="PF00191">
    <property type="entry name" value="Annexin"/>
    <property type="match status" value="4"/>
</dbReference>
<dbReference type="GO" id="GO:0005737">
    <property type="term" value="C:cytoplasm"/>
    <property type="evidence" value="ECO:0007669"/>
    <property type="project" value="TreeGrafter"/>
</dbReference>
<reference evidence="11" key="1">
    <citation type="submission" date="2011-08" db="EMBL/GenBank/DDBJ databases">
        <title>The draft genome of Latimeria chalumnae.</title>
        <authorList>
            <person name="Di Palma F."/>
            <person name="Alfoldi J."/>
            <person name="Johnson J."/>
            <person name="Berlin A."/>
            <person name="Gnerre S."/>
            <person name="Jaffe D."/>
            <person name="MacCallum I."/>
            <person name="Young S."/>
            <person name="Walker B.J."/>
            <person name="Lander E."/>
            <person name="Lindblad-Toh K."/>
        </authorList>
    </citation>
    <scope>NUCLEOTIDE SEQUENCE [LARGE SCALE GENOMIC DNA]</scope>
    <source>
        <strain evidence="11">Wild caught</strain>
    </source>
</reference>
<dbReference type="STRING" id="7897.ENSLACP00000016690"/>
<dbReference type="FunCoup" id="H3B469">
    <property type="interactions" value="150"/>
</dbReference>
<dbReference type="Proteomes" id="UP000008672">
    <property type="component" value="Unassembled WGS sequence"/>
</dbReference>
<evidence type="ECO:0000256" key="3">
    <source>
        <dbReference type="ARBA" id="ARBA00022723"/>
    </source>
</evidence>
<name>H3B469_LATCH</name>
<keyword evidence="11" id="KW-1185">Reference proteome</keyword>
<reference evidence="10" key="3">
    <citation type="submission" date="2025-09" db="UniProtKB">
        <authorList>
            <consortium name="Ensembl"/>
        </authorList>
    </citation>
    <scope>IDENTIFICATION</scope>
</reference>
<organism evidence="10 11">
    <name type="scientific">Latimeria chalumnae</name>
    <name type="common">Coelacanth</name>
    <dbReference type="NCBI Taxonomy" id="7897"/>
    <lineage>
        <taxon>Eukaryota</taxon>
        <taxon>Metazoa</taxon>
        <taxon>Chordata</taxon>
        <taxon>Craniata</taxon>
        <taxon>Vertebrata</taxon>
        <taxon>Euteleostomi</taxon>
        <taxon>Coelacanthiformes</taxon>
        <taxon>Coelacanthidae</taxon>
        <taxon>Latimeria</taxon>
    </lineage>
</organism>
<dbReference type="FunFam" id="1.10.220.10:FF:000001">
    <property type="entry name" value="Annexin"/>
    <property type="match status" value="1"/>
</dbReference>
<dbReference type="GeneTree" id="ENSGT00940000155988"/>
<dbReference type="InterPro" id="IPR001464">
    <property type="entry name" value="Annexin"/>
</dbReference>
<dbReference type="AlphaFoldDB" id="H3B469"/>
<dbReference type="GO" id="GO:0005509">
    <property type="term" value="F:calcium ion binding"/>
    <property type="evidence" value="ECO:0007669"/>
    <property type="project" value="InterPro"/>
</dbReference>
<feature type="binding site" evidence="8">
    <location>
        <position position="352"/>
    </location>
    <ligand>
        <name>Ca(2+)</name>
        <dbReference type="ChEBI" id="CHEBI:29108"/>
    </ligand>
</feature>
<dbReference type="PRINTS" id="PR00196">
    <property type="entry name" value="ANNEXIN"/>
</dbReference>
<evidence type="ECO:0000313" key="10">
    <source>
        <dbReference type="Ensembl" id="ENSLACP00000016690.1"/>
    </source>
</evidence>
<evidence type="ECO:0000313" key="11">
    <source>
        <dbReference type="Proteomes" id="UP000008672"/>
    </source>
</evidence>
<evidence type="ECO:0000256" key="9">
    <source>
        <dbReference type="RuleBase" id="RU003540"/>
    </source>
</evidence>
<dbReference type="PANTHER" id="PTHR10502">
    <property type="entry name" value="ANNEXIN"/>
    <property type="match status" value="1"/>
</dbReference>
<dbReference type="GO" id="GO:0016197">
    <property type="term" value="P:endosomal transport"/>
    <property type="evidence" value="ECO:0007669"/>
    <property type="project" value="TreeGrafter"/>
</dbReference>
<dbReference type="Ensembl" id="ENSLACT00000016805.1">
    <property type="protein sequence ID" value="ENSLACP00000016690.1"/>
    <property type="gene ID" value="ENSLACG00000014701.1"/>
</dbReference>
<dbReference type="FunFam" id="1.10.220.10:FF:000002">
    <property type="entry name" value="Annexin"/>
    <property type="match status" value="1"/>
</dbReference>
<evidence type="ECO:0000256" key="8">
    <source>
        <dbReference type="PIRSR" id="PIRSR609115-1"/>
    </source>
</evidence>
<keyword evidence="5 8" id="KW-0106">Calcium</keyword>
<dbReference type="SMART" id="SM00335">
    <property type="entry name" value="ANX"/>
    <property type="match status" value="4"/>
</dbReference>
<dbReference type="EMBL" id="AFYH01039652">
    <property type="status" value="NOT_ANNOTATED_CDS"/>
    <property type="molecule type" value="Genomic_DNA"/>
</dbReference>
<dbReference type="PRINTS" id="PR01808">
    <property type="entry name" value="ANNEXINVIII"/>
</dbReference>
<dbReference type="FunFam" id="1.10.220.10:FF:000003">
    <property type="entry name" value="Annexin"/>
    <property type="match status" value="1"/>
</dbReference>
<dbReference type="GO" id="GO:0007032">
    <property type="term" value="P:endosome organization"/>
    <property type="evidence" value="ECO:0007669"/>
    <property type="project" value="TreeGrafter"/>
</dbReference>
<gene>
    <name evidence="10" type="primary">LOC102366257</name>
</gene>
<dbReference type="PROSITE" id="PS51897">
    <property type="entry name" value="ANNEXIN_2"/>
    <property type="match status" value="4"/>
</dbReference>
<reference evidence="10" key="2">
    <citation type="submission" date="2025-08" db="UniProtKB">
        <authorList>
            <consortium name="Ensembl"/>
        </authorList>
    </citation>
    <scope>IDENTIFICATION</scope>
</reference>
<feature type="binding site" evidence="8">
    <location>
        <position position="310"/>
    </location>
    <ligand>
        <name>Ca(2+)</name>
        <dbReference type="ChEBI" id="CHEBI:29108"/>
    </ligand>
</feature>